<evidence type="ECO:0000256" key="1">
    <source>
        <dbReference type="SAM" id="Phobius"/>
    </source>
</evidence>
<protein>
    <submittedName>
        <fullName evidence="2">Uncharacterized protein</fullName>
    </submittedName>
</protein>
<keyword evidence="1" id="KW-0472">Membrane</keyword>
<evidence type="ECO:0000313" key="3">
    <source>
        <dbReference type="Proteomes" id="UP000265200"/>
    </source>
</evidence>
<dbReference type="InterPro" id="IPR022338">
    <property type="entry name" value="TNFR_13C"/>
</dbReference>
<reference evidence="2 3" key="2">
    <citation type="submission" date="2017-04" db="EMBL/GenBank/DDBJ databases">
        <title>CpG methylation of centromeres and impact of large insertions on vertebrate speciation.</title>
        <authorList>
            <person name="Ichikawa K."/>
            <person name="Yoshimura J."/>
            <person name="Morishita S."/>
        </authorList>
    </citation>
    <scope>NUCLEOTIDE SEQUENCE</scope>
    <source>
        <strain evidence="2 3">HSOK</strain>
    </source>
</reference>
<name>A0A3P9JM12_ORYLA</name>
<organism evidence="2 3">
    <name type="scientific">Oryzias latipes</name>
    <name type="common">Japanese rice fish</name>
    <name type="synonym">Japanese killifish</name>
    <dbReference type="NCBI Taxonomy" id="8090"/>
    <lineage>
        <taxon>Eukaryota</taxon>
        <taxon>Metazoa</taxon>
        <taxon>Chordata</taxon>
        <taxon>Craniata</taxon>
        <taxon>Vertebrata</taxon>
        <taxon>Euteleostomi</taxon>
        <taxon>Actinopterygii</taxon>
        <taxon>Neopterygii</taxon>
        <taxon>Teleostei</taxon>
        <taxon>Neoteleostei</taxon>
        <taxon>Acanthomorphata</taxon>
        <taxon>Ovalentaria</taxon>
        <taxon>Atherinomorphae</taxon>
        <taxon>Beloniformes</taxon>
        <taxon>Adrianichthyidae</taxon>
        <taxon>Oryziinae</taxon>
        <taxon>Oryzias</taxon>
    </lineage>
</organism>
<reference key="1">
    <citation type="journal article" date="2007" name="Nature">
        <title>The medaka draft genome and insights into vertebrate genome evolution.</title>
        <authorList>
            <person name="Kasahara M."/>
            <person name="Naruse K."/>
            <person name="Sasaki S."/>
            <person name="Nakatani Y."/>
            <person name="Qu W."/>
            <person name="Ahsan B."/>
            <person name="Yamada T."/>
            <person name="Nagayasu Y."/>
            <person name="Doi K."/>
            <person name="Kasai Y."/>
            <person name="Jindo T."/>
            <person name="Kobayashi D."/>
            <person name="Shimada A."/>
            <person name="Toyoda A."/>
            <person name="Kuroki Y."/>
            <person name="Fujiyama A."/>
            <person name="Sasaki T."/>
            <person name="Shimizu A."/>
            <person name="Asakawa S."/>
            <person name="Shimizu N."/>
            <person name="Hashimoto S."/>
            <person name="Yang J."/>
            <person name="Lee Y."/>
            <person name="Matsushima K."/>
            <person name="Sugano S."/>
            <person name="Sakaizumi M."/>
            <person name="Narita T."/>
            <person name="Ohishi K."/>
            <person name="Haga S."/>
            <person name="Ohta F."/>
            <person name="Nomoto H."/>
            <person name="Nogata K."/>
            <person name="Morishita T."/>
            <person name="Endo T."/>
            <person name="Shin-I T."/>
            <person name="Takeda H."/>
            <person name="Morishita S."/>
            <person name="Kohara Y."/>
        </authorList>
    </citation>
    <scope>NUCLEOTIDE SEQUENCE [LARGE SCALE GENOMIC DNA]</scope>
    <source>
        <strain>Hd-rR</strain>
    </source>
</reference>
<reference evidence="2" key="4">
    <citation type="submission" date="2025-09" db="UniProtKB">
        <authorList>
            <consortium name="Ensembl"/>
        </authorList>
    </citation>
    <scope>IDENTIFICATION</scope>
    <source>
        <strain evidence="2">HSOK</strain>
    </source>
</reference>
<evidence type="ECO:0000313" key="2">
    <source>
        <dbReference type="Ensembl" id="ENSORLP00015033390.1"/>
    </source>
</evidence>
<accession>A0A3P9JM12</accession>
<feature type="transmembrane region" description="Helical" evidence="1">
    <location>
        <begin position="19"/>
        <end position="42"/>
    </location>
</feature>
<dbReference type="Proteomes" id="UP000265200">
    <property type="component" value="Chromosome 8"/>
</dbReference>
<dbReference type="GO" id="GO:0033209">
    <property type="term" value="P:tumor necrosis factor-mediated signaling pathway"/>
    <property type="evidence" value="ECO:0007669"/>
    <property type="project" value="InterPro"/>
</dbReference>
<reference evidence="2" key="3">
    <citation type="submission" date="2025-08" db="UniProtKB">
        <authorList>
            <consortium name="Ensembl"/>
        </authorList>
    </citation>
    <scope>IDENTIFICATION</scope>
    <source>
        <strain evidence="2">HSOK</strain>
    </source>
</reference>
<dbReference type="GO" id="GO:0038023">
    <property type="term" value="F:signaling receptor activity"/>
    <property type="evidence" value="ECO:0007669"/>
    <property type="project" value="InterPro"/>
</dbReference>
<dbReference type="Ensembl" id="ENSORLT00015034841.1">
    <property type="protein sequence ID" value="ENSORLP00015033390.1"/>
    <property type="gene ID" value="ENSORLG00015018741.1"/>
</dbReference>
<dbReference type="PRINTS" id="PR01964">
    <property type="entry name" value="TNFACTORR13C"/>
</dbReference>
<keyword evidence="1" id="KW-1133">Transmembrane helix</keyword>
<proteinExistence type="predicted"/>
<keyword evidence="1" id="KW-0812">Transmembrane</keyword>
<sequence>MITVLNELFVTPPLELSPSLWICVVPVIIGSFVILALWCVILRRKGRIRSNSATELELLQKTKTNFHPPVSKTNGQTEMFHSSAEPPLTIVQFHAEAQTGSKWKEDLMVGRGPERQAVPVCSTMLDHRVPLPATELGGTALVTTKTV</sequence>
<dbReference type="AlphaFoldDB" id="A0A3P9JM12"/>